<gene>
    <name evidence="1" type="ordered locus">DvMF_0918</name>
</gene>
<dbReference type="KEGG" id="dvm:DvMF_0918"/>
<dbReference type="STRING" id="883.DvMF_0918"/>
<dbReference type="AlphaFoldDB" id="B8DP41"/>
<accession>B8DP41</accession>
<dbReference type="Pfam" id="PF04381">
    <property type="entry name" value="RdgC"/>
    <property type="match status" value="1"/>
</dbReference>
<dbReference type="HOGENOM" id="CLU_114462_0_0_7"/>
<name>B8DP41_NITV9</name>
<evidence type="ECO:0000313" key="1">
    <source>
        <dbReference type="EMBL" id="ACL07873.1"/>
    </source>
</evidence>
<dbReference type="GO" id="GO:0006310">
    <property type="term" value="P:DNA recombination"/>
    <property type="evidence" value="ECO:0007669"/>
    <property type="project" value="InterPro"/>
</dbReference>
<organism evidence="1">
    <name type="scientific">Nitratidesulfovibrio vulgaris (strain DSM 19637 / Miyazaki F)</name>
    <name type="common">Desulfovibrio vulgaris</name>
    <dbReference type="NCBI Taxonomy" id="883"/>
    <lineage>
        <taxon>Bacteria</taxon>
        <taxon>Pseudomonadati</taxon>
        <taxon>Thermodesulfobacteriota</taxon>
        <taxon>Desulfovibrionia</taxon>
        <taxon>Desulfovibrionales</taxon>
        <taxon>Desulfovibrionaceae</taxon>
        <taxon>Nitratidesulfovibrio</taxon>
    </lineage>
</organism>
<sequence length="205" mass="23708">MGFLNASNSFTRFRIADPVPATLWPTLPDKLKQFCFRDIDNTSDERSWGWVCFDDMLDTAWRTAPPEKGGYIAFSLRQDTRRIPAAVLKKHLSLALREEEARNKEQGKKFISRERKKELKEQTRLRLMSRFLPIPAEFNVLWAIDTGIIYFASTQSKMIDLFSDYFTLTFDLHLEPLTPYALAASMLDEAAMTRLDTLEPTRFAG</sequence>
<proteinExistence type="predicted"/>
<reference evidence="1" key="1">
    <citation type="submission" date="2008-10" db="EMBL/GenBank/DDBJ databases">
        <title>Complete sequence of Desulfovibrio vulgaris str. 'Miyazaki F'.</title>
        <authorList>
            <person name="Lucas S."/>
            <person name="Copeland A."/>
            <person name="Lapidus A."/>
            <person name="Glavina del Rio T."/>
            <person name="Dalin E."/>
            <person name="Tice H."/>
            <person name="Bruce D."/>
            <person name="Goodwin L."/>
            <person name="Pitluck S."/>
            <person name="Sims D."/>
            <person name="Brettin T."/>
            <person name="Detter J.C."/>
            <person name="Han C."/>
            <person name="Larimer F."/>
            <person name="Land M."/>
            <person name="Hauser L."/>
            <person name="Kyrpides N."/>
            <person name="Mikhailova N."/>
            <person name="Hazen T.C."/>
            <person name="Richardson P."/>
        </authorList>
    </citation>
    <scope>NUCLEOTIDE SEQUENCE</scope>
    <source>
        <strain evidence="1">Miyazaki F</strain>
    </source>
</reference>
<dbReference type="OrthoDB" id="9793997at2"/>
<dbReference type="InterPro" id="IPR007476">
    <property type="entry name" value="RdgC"/>
</dbReference>
<protein>
    <submittedName>
        <fullName evidence="1">Uncharacterized protein</fullName>
    </submittedName>
</protein>
<dbReference type="EMBL" id="CP001197">
    <property type="protein sequence ID" value="ACL07873.1"/>
    <property type="molecule type" value="Genomic_DNA"/>
</dbReference>
<dbReference type="eggNOG" id="COG2974">
    <property type="taxonomic scope" value="Bacteria"/>
</dbReference>